<dbReference type="Gene3D" id="3.40.50.300">
    <property type="entry name" value="P-loop containing nucleotide triphosphate hydrolases"/>
    <property type="match status" value="1"/>
</dbReference>
<dbReference type="Pfam" id="PF13335">
    <property type="entry name" value="Mg_chelatase_C"/>
    <property type="match status" value="1"/>
</dbReference>
<dbReference type="Proteomes" id="UP000228886">
    <property type="component" value="Unassembled WGS sequence"/>
</dbReference>
<dbReference type="AlphaFoldDB" id="A0A2M7E9U1"/>
<organism evidence="2 3">
    <name type="scientific">bacterium (Candidatus Ratteibacteria) CG01_land_8_20_14_3_00_40_19</name>
    <dbReference type="NCBI Taxonomy" id="2014290"/>
    <lineage>
        <taxon>Bacteria</taxon>
        <taxon>Candidatus Ratteibacteria</taxon>
    </lineage>
</organism>
<comment type="caution">
    <text evidence="2">The sequence shown here is derived from an EMBL/GenBank/DDBJ whole genome shotgun (WGS) entry which is preliminary data.</text>
</comment>
<reference evidence="3" key="1">
    <citation type="submission" date="2017-09" db="EMBL/GenBank/DDBJ databases">
        <title>Depth-based differentiation of microbial function through sediment-hosted aquifers and enrichment of novel symbionts in the deep terrestrial subsurface.</title>
        <authorList>
            <person name="Probst A.J."/>
            <person name="Ladd B."/>
            <person name="Jarett J.K."/>
            <person name="Geller-Mcgrath D.E."/>
            <person name="Sieber C.M.K."/>
            <person name="Emerson J.B."/>
            <person name="Anantharaman K."/>
            <person name="Thomas B.C."/>
            <person name="Malmstrom R."/>
            <person name="Stieglmeier M."/>
            <person name="Klingl A."/>
            <person name="Woyke T."/>
            <person name="Ryan C.M."/>
            <person name="Banfield J.F."/>
        </authorList>
    </citation>
    <scope>NUCLEOTIDE SEQUENCE [LARGE SCALE GENOMIC DNA]</scope>
</reference>
<protein>
    <recommendedName>
        <fullName evidence="1">Mg chelatase-related protein C-terminal domain-containing protein</fullName>
    </recommendedName>
</protein>
<evidence type="ECO:0000313" key="2">
    <source>
        <dbReference type="EMBL" id="PIV64451.1"/>
    </source>
</evidence>
<dbReference type="EMBL" id="PETL01000105">
    <property type="protein sequence ID" value="PIV64451.1"/>
    <property type="molecule type" value="Genomic_DNA"/>
</dbReference>
<proteinExistence type="predicted"/>
<evidence type="ECO:0000259" key="1">
    <source>
        <dbReference type="Pfam" id="PF13335"/>
    </source>
</evidence>
<evidence type="ECO:0000313" key="3">
    <source>
        <dbReference type="Proteomes" id="UP000228886"/>
    </source>
</evidence>
<name>A0A2M7E9U1_9BACT</name>
<sequence length="73" mass="8103">MDKSLIKNYCSTNEESRNSLGLAIDKLGMSARAYDKILKVARTIADLEGSSSIETPHISEAIQYRSLDKKVEV</sequence>
<dbReference type="InterPro" id="IPR025158">
    <property type="entry name" value="Mg_chelat-rel_C"/>
</dbReference>
<feature type="domain" description="Mg chelatase-related protein C-terminal" evidence="1">
    <location>
        <begin position="1"/>
        <end position="65"/>
    </location>
</feature>
<dbReference type="InterPro" id="IPR027417">
    <property type="entry name" value="P-loop_NTPase"/>
</dbReference>
<accession>A0A2M7E9U1</accession>
<gene>
    <name evidence="2" type="ORF">COS11_02110</name>
</gene>